<feature type="region of interest" description="Disordered" evidence="2">
    <location>
        <begin position="240"/>
        <end position="301"/>
    </location>
</feature>
<feature type="compositionally biased region" description="Basic and acidic residues" evidence="2">
    <location>
        <begin position="277"/>
        <end position="296"/>
    </location>
</feature>
<keyword evidence="3" id="KW-0812">Transmembrane</keyword>
<evidence type="ECO:0000256" key="2">
    <source>
        <dbReference type="SAM" id="MobiDB-lite"/>
    </source>
</evidence>
<dbReference type="PANTHER" id="PTHR48081">
    <property type="entry name" value="AB HYDROLASE SUPERFAMILY PROTEIN C4A8.06C"/>
    <property type="match status" value="1"/>
</dbReference>
<dbReference type="InterPro" id="IPR013094">
    <property type="entry name" value="AB_hydrolase_3"/>
</dbReference>
<feature type="domain" description="Alpha/beta hydrolase fold-3" evidence="4">
    <location>
        <begin position="315"/>
        <end position="412"/>
    </location>
</feature>
<keyword evidence="3" id="KW-1133">Transmembrane helix</keyword>
<proteinExistence type="predicted"/>
<protein>
    <recommendedName>
        <fullName evidence="4">Alpha/beta hydrolase fold-3 domain-containing protein</fullName>
    </recommendedName>
</protein>
<name>A0ABP1CVG1_9APHY</name>
<sequence>MSRDSPHLDEMPYSREPLKTLYVAQRLLTTMLLVPFWVLYYACVPRSRRPRPSWSLKQIVSVNFMRRVYRVAEVAGVTWGTRDPDANCDNRTLNETRFEWVEPLPEDLRSGIVVDDQVPFRRVGICVWPKHKPAGNPSHSSASHNLDDSTSLGLEDLEAHAGQTPVIGIFLHGGGYCHMSAHEKSKTSKIPRRLMQAFTEIHSVEYRLLQHAPFPAAVQDAAAVYAHLVRRHTCLNIPSASSSKATSETFTDRDSQNQDHIHGTTGSDGHLTNIEYTKSKDSKDSKNNEIHGKNEKQTTGVTTKVTETTTYEKHCKIILIGDSAGGNLVLALARWIRDEARLPAPDGLLLLSPSCDPSHAFPDTPSCYVPRPHAETDYLVDTPEPRALLQRTFLGHNPLETMHSPYVSPASQRVLKAFYGDQFATSVESLTIRALDAEVRANIRNMISVPSTPVLGGELERSPTSLRRPMMASPRGLSLFTDFPRTCVVLGDAERLEREVIKLVGAMERDGVKVRTAWVEDGVHDVLIMGWWDQKVIDKVWTEVEAWVDDVATSRTVAS</sequence>
<evidence type="ECO:0000256" key="3">
    <source>
        <dbReference type="SAM" id="Phobius"/>
    </source>
</evidence>
<dbReference type="Pfam" id="PF07859">
    <property type="entry name" value="Abhydrolase_3"/>
    <property type="match status" value="2"/>
</dbReference>
<reference evidence="6" key="1">
    <citation type="submission" date="2024-04" db="EMBL/GenBank/DDBJ databases">
        <authorList>
            <person name="Shaw F."/>
            <person name="Minotto A."/>
        </authorList>
    </citation>
    <scope>NUCLEOTIDE SEQUENCE [LARGE SCALE GENOMIC DNA]</scope>
</reference>
<dbReference type="Proteomes" id="UP001497453">
    <property type="component" value="Chromosome 11"/>
</dbReference>
<evidence type="ECO:0000259" key="4">
    <source>
        <dbReference type="Pfam" id="PF07859"/>
    </source>
</evidence>
<dbReference type="EMBL" id="OZ037954">
    <property type="protein sequence ID" value="CAL1699660.1"/>
    <property type="molecule type" value="Genomic_DNA"/>
</dbReference>
<feature type="domain" description="Alpha/beta hydrolase fold-3" evidence="4">
    <location>
        <begin position="169"/>
        <end position="232"/>
    </location>
</feature>
<evidence type="ECO:0000256" key="1">
    <source>
        <dbReference type="ARBA" id="ARBA00022801"/>
    </source>
</evidence>
<keyword evidence="6" id="KW-1185">Reference proteome</keyword>
<dbReference type="Gene3D" id="3.40.50.1820">
    <property type="entry name" value="alpha/beta hydrolase"/>
    <property type="match status" value="1"/>
</dbReference>
<gene>
    <name evidence="5" type="ORF">GFSPODELE1_LOCUS2784</name>
</gene>
<feature type="compositionally biased region" description="Polar residues" evidence="2">
    <location>
        <begin position="240"/>
        <end position="249"/>
    </location>
</feature>
<dbReference type="InterPro" id="IPR050300">
    <property type="entry name" value="GDXG_lipolytic_enzyme"/>
</dbReference>
<dbReference type="InterPro" id="IPR029058">
    <property type="entry name" value="AB_hydrolase_fold"/>
</dbReference>
<feature type="transmembrane region" description="Helical" evidence="3">
    <location>
        <begin position="21"/>
        <end position="42"/>
    </location>
</feature>
<evidence type="ECO:0000313" key="6">
    <source>
        <dbReference type="Proteomes" id="UP001497453"/>
    </source>
</evidence>
<evidence type="ECO:0000313" key="5">
    <source>
        <dbReference type="EMBL" id="CAL1699660.1"/>
    </source>
</evidence>
<feature type="compositionally biased region" description="Basic and acidic residues" evidence="2">
    <location>
        <begin position="250"/>
        <end position="262"/>
    </location>
</feature>
<keyword evidence="3" id="KW-0472">Membrane</keyword>
<accession>A0ABP1CVG1</accession>
<dbReference type="SUPFAM" id="SSF53474">
    <property type="entry name" value="alpha/beta-Hydrolases"/>
    <property type="match status" value="2"/>
</dbReference>
<keyword evidence="1" id="KW-0378">Hydrolase</keyword>
<dbReference type="PANTHER" id="PTHR48081:SF8">
    <property type="entry name" value="ALPHA_BETA HYDROLASE FOLD-3 DOMAIN-CONTAINING PROTEIN-RELATED"/>
    <property type="match status" value="1"/>
</dbReference>
<organism evidence="5 6">
    <name type="scientific">Somion occarium</name>
    <dbReference type="NCBI Taxonomy" id="3059160"/>
    <lineage>
        <taxon>Eukaryota</taxon>
        <taxon>Fungi</taxon>
        <taxon>Dikarya</taxon>
        <taxon>Basidiomycota</taxon>
        <taxon>Agaricomycotina</taxon>
        <taxon>Agaricomycetes</taxon>
        <taxon>Polyporales</taxon>
        <taxon>Cerrenaceae</taxon>
        <taxon>Somion</taxon>
    </lineage>
</organism>